<dbReference type="PANTHER" id="PTHR44591:SF14">
    <property type="entry name" value="PROTEIN PILG"/>
    <property type="match status" value="1"/>
</dbReference>
<organism evidence="5 6">
    <name type="scientific">Thiohalobacter thiocyanaticus</name>
    <dbReference type="NCBI Taxonomy" id="585455"/>
    <lineage>
        <taxon>Bacteria</taxon>
        <taxon>Pseudomonadati</taxon>
        <taxon>Pseudomonadota</taxon>
        <taxon>Gammaproteobacteria</taxon>
        <taxon>Thiohalobacterales</taxon>
        <taxon>Thiohalobacteraceae</taxon>
        <taxon>Thiohalobacter</taxon>
    </lineage>
</organism>
<dbReference type="PROSITE" id="PS50110">
    <property type="entry name" value="RESPONSE_REGULATORY"/>
    <property type="match status" value="1"/>
</dbReference>
<feature type="modified residue" description="4-aspartylphosphate" evidence="3">
    <location>
        <position position="69"/>
    </location>
</feature>
<dbReference type="Pfam" id="PF00072">
    <property type="entry name" value="Response_reg"/>
    <property type="match status" value="1"/>
</dbReference>
<reference evidence="5 6" key="1">
    <citation type="submission" date="2017-05" db="EMBL/GenBank/DDBJ databases">
        <title>Thiocyanate degradation by Thiohalobacter thiocyanaticus FOKN1.</title>
        <authorList>
            <person name="Oshiki M."/>
            <person name="Fukushima T."/>
            <person name="Kawano S."/>
            <person name="Nakagawa J."/>
        </authorList>
    </citation>
    <scope>NUCLEOTIDE SEQUENCE [LARGE SCALE GENOMIC DNA]</scope>
    <source>
        <strain evidence="5 6">FOKN1</strain>
    </source>
</reference>
<dbReference type="GO" id="GO:0000160">
    <property type="term" value="P:phosphorelay signal transduction system"/>
    <property type="evidence" value="ECO:0007669"/>
    <property type="project" value="UniProtKB-KW"/>
</dbReference>
<evidence type="ECO:0000259" key="4">
    <source>
        <dbReference type="PROSITE" id="PS50110"/>
    </source>
</evidence>
<evidence type="ECO:0000313" key="5">
    <source>
        <dbReference type="EMBL" id="BAZ95360.1"/>
    </source>
</evidence>
<dbReference type="AlphaFoldDB" id="A0A1Z4VUQ7"/>
<sequence length="139" mass="15356">MGGYAVESAAQQIDTLEGLRVMVIDDSKTIRRTAETLLKKAGCEVITATDGFEALSKIADHKPDIIFVDIMMPRLDGYQTCALIKHNQAFKGTPVIMLSSKDGLFDRARGRIVGSEQYVTKPFSKEELLGAIRDHVVRD</sequence>
<keyword evidence="6" id="KW-1185">Reference proteome</keyword>
<dbReference type="PANTHER" id="PTHR44591">
    <property type="entry name" value="STRESS RESPONSE REGULATOR PROTEIN 1"/>
    <property type="match status" value="1"/>
</dbReference>
<dbReference type="EMBL" id="AP018052">
    <property type="protein sequence ID" value="BAZ95360.1"/>
    <property type="molecule type" value="Genomic_DNA"/>
</dbReference>
<keyword evidence="2" id="KW-0902">Two-component regulatory system</keyword>
<feature type="domain" description="Response regulatory" evidence="4">
    <location>
        <begin position="20"/>
        <end position="136"/>
    </location>
</feature>
<dbReference type="Proteomes" id="UP000218765">
    <property type="component" value="Chromosome"/>
</dbReference>
<keyword evidence="1 3" id="KW-0597">Phosphoprotein</keyword>
<accession>A0A1Z4VUQ7</accession>
<dbReference type="Gene3D" id="3.40.50.2300">
    <property type="match status" value="1"/>
</dbReference>
<name>A0A1Z4VUQ7_9GAMM</name>
<dbReference type="InterPro" id="IPR050595">
    <property type="entry name" value="Bact_response_regulator"/>
</dbReference>
<evidence type="ECO:0000256" key="2">
    <source>
        <dbReference type="ARBA" id="ARBA00023012"/>
    </source>
</evidence>
<evidence type="ECO:0000256" key="3">
    <source>
        <dbReference type="PROSITE-ProRule" id="PRU00169"/>
    </source>
</evidence>
<protein>
    <submittedName>
        <fullName evidence="5">Response regulator receiver protein</fullName>
    </submittedName>
</protein>
<gene>
    <name evidence="5" type="ORF">FOKN1_3003</name>
</gene>
<dbReference type="SUPFAM" id="SSF52172">
    <property type="entry name" value="CheY-like"/>
    <property type="match status" value="1"/>
</dbReference>
<proteinExistence type="predicted"/>
<evidence type="ECO:0000313" key="6">
    <source>
        <dbReference type="Proteomes" id="UP000218765"/>
    </source>
</evidence>
<dbReference type="KEGG" id="ttc:FOKN1_3003"/>
<dbReference type="SMART" id="SM00448">
    <property type="entry name" value="REC"/>
    <property type="match status" value="1"/>
</dbReference>
<dbReference type="InterPro" id="IPR011006">
    <property type="entry name" value="CheY-like_superfamily"/>
</dbReference>
<evidence type="ECO:0000256" key="1">
    <source>
        <dbReference type="ARBA" id="ARBA00022553"/>
    </source>
</evidence>
<dbReference type="InterPro" id="IPR001789">
    <property type="entry name" value="Sig_transdc_resp-reg_receiver"/>
</dbReference>